<dbReference type="Pfam" id="PF08881">
    <property type="entry name" value="CVNH"/>
    <property type="match status" value="1"/>
</dbReference>
<dbReference type="SUPFAM" id="SSF51322">
    <property type="entry name" value="Cyanovirin-N"/>
    <property type="match status" value="1"/>
</dbReference>
<dbReference type="RefSeq" id="XP_003175238.1">
    <property type="nucleotide sequence ID" value="XM_003175190.1"/>
</dbReference>
<dbReference type="STRING" id="535722.E4UP02"/>
<dbReference type="VEuPathDB" id="FungiDB:MGYG_02769"/>
<evidence type="ECO:0000313" key="3">
    <source>
        <dbReference type="Proteomes" id="UP000002669"/>
    </source>
</evidence>
<dbReference type="HOGENOM" id="CLU_144945_0_0_1"/>
<gene>
    <name evidence="2" type="ORF">MGYG_02769</name>
</gene>
<dbReference type="GeneID" id="10030544"/>
<keyword evidence="3" id="KW-1185">Reference proteome</keyword>
<dbReference type="InterPro" id="IPR036673">
    <property type="entry name" value="Cyanovirin-N_sf"/>
</dbReference>
<reference evidence="3" key="1">
    <citation type="journal article" date="2012" name="MBio">
        <title>Comparative genome analysis of Trichophyton rubrum and related dermatophytes reveals candidate genes involved in infection.</title>
        <authorList>
            <person name="Martinez D.A."/>
            <person name="Oliver B.G."/>
            <person name="Graeser Y."/>
            <person name="Goldberg J.M."/>
            <person name="Li W."/>
            <person name="Martinez-Rossi N.M."/>
            <person name="Monod M."/>
            <person name="Shelest E."/>
            <person name="Barton R.C."/>
            <person name="Birch E."/>
            <person name="Brakhage A.A."/>
            <person name="Chen Z."/>
            <person name="Gurr S.J."/>
            <person name="Heiman D."/>
            <person name="Heitman J."/>
            <person name="Kosti I."/>
            <person name="Rossi A."/>
            <person name="Saif S."/>
            <person name="Samalova M."/>
            <person name="Saunders C.W."/>
            <person name="Shea T."/>
            <person name="Summerbell R.C."/>
            <person name="Xu J."/>
            <person name="Young S."/>
            <person name="Zeng Q."/>
            <person name="Birren B.W."/>
            <person name="Cuomo C.A."/>
            <person name="White T.C."/>
        </authorList>
    </citation>
    <scope>NUCLEOTIDE SEQUENCE [LARGE SCALE GENOMIC DNA]</scope>
    <source>
        <strain evidence="3">ATCC MYA-4604 / CBS 118893</strain>
    </source>
</reference>
<protein>
    <recommendedName>
        <fullName evidence="1">Cyanovirin-N domain-containing protein</fullName>
    </recommendedName>
</protein>
<dbReference type="PANTHER" id="PTHR42076:SF1">
    <property type="entry name" value="CYANOVIRIN-N DOMAIN-CONTAINING PROTEIN"/>
    <property type="match status" value="1"/>
</dbReference>
<dbReference type="Gene3D" id="2.30.60.10">
    <property type="entry name" value="Cyanovirin-N"/>
    <property type="match status" value="1"/>
</dbReference>
<dbReference type="OrthoDB" id="2441380at2759"/>
<dbReference type="Proteomes" id="UP000002669">
    <property type="component" value="Unassembled WGS sequence"/>
</dbReference>
<feature type="domain" description="Cyanovirin-N" evidence="1">
    <location>
        <begin position="2"/>
        <end position="106"/>
    </location>
</feature>
<dbReference type="eggNOG" id="ENOG502SPV1">
    <property type="taxonomic scope" value="Eukaryota"/>
</dbReference>
<dbReference type="InterPro" id="IPR011058">
    <property type="entry name" value="Cyanovirin-N"/>
</dbReference>
<evidence type="ECO:0000259" key="1">
    <source>
        <dbReference type="SMART" id="SM01111"/>
    </source>
</evidence>
<proteinExistence type="predicted"/>
<name>E4UP02_ARTGP</name>
<dbReference type="InParanoid" id="E4UP02"/>
<evidence type="ECO:0000313" key="2">
    <source>
        <dbReference type="EMBL" id="EFQ99755.1"/>
    </source>
</evidence>
<dbReference type="EMBL" id="DS989823">
    <property type="protein sequence ID" value="EFQ99755.1"/>
    <property type="molecule type" value="Genomic_DNA"/>
</dbReference>
<organism evidence="3">
    <name type="scientific">Arthroderma gypseum (strain ATCC MYA-4604 / CBS 118893)</name>
    <name type="common">Microsporum gypseum</name>
    <dbReference type="NCBI Taxonomy" id="535722"/>
    <lineage>
        <taxon>Eukaryota</taxon>
        <taxon>Fungi</taxon>
        <taxon>Dikarya</taxon>
        <taxon>Ascomycota</taxon>
        <taxon>Pezizomycotina</taxon>
        <taxon>Eurotiomycetes</taxon>
        <taxon>Eurotiomycetidae</taxon>
        <taxon>Onygenales</taxon>
        <taxon>Arthrodermataceae</taxon>
        <taxon>Nannizzia</taxon>
    </lineage>
</organism>
<accession>E4UP02</accession>
<dbReference type="SMART" id="SM01111">
    <property type="entry name" value="CVNH"/>
    <property type="match status" value="1"/>
</dbReference>
<dbReference type="OMA" id="EWNDSEI"/>
<dbReference type="PANTHER" id="PTHR42076">
    <property type="entry name" value="CYANOVIRIN-N HOMOLOG"/>
    <property type="match status" value="1"/>
</dbReference>
<sequence>MSFHESSQNIRLEEDGRVLVADLRNGAGDMVTARLDLNSVLGNSNGHFSWGDRDFSGSASNIRLDFDPPFNLPILRANLIAADGTEVPRDVNLAERITNSDGRLELQ</sequence>
<dbReference type="AlphaFoldDB" id="E4UP02"/>